<evidence type="ECO:0000313" key="3">
    <source>
        <dbReference type="EMBL" id="CAK8676215.1"/>
    </source>
</evidence>
<dbReference type="SUPFAM" id="SSF103473">
    <property type="entry name" value="MFS general substrate transporter"/>
    <property type="match status" value="1"/>
</dbReference>
<dbReference type="PANTHER" id="PTHR10686">
    <property type="entry name" value="FOLATE TRANSPORTER"/>
    <property type="match status" value="1"/>
</dbReference>
<dbReference type="InterPro" id="IPR036259">
    <property type="entry name" value="MFS_trans_sf"/>
</dbReference>
<comment type="similarity">
    <text evidence="1">Belongs to the reduced folate carrier (RFC) transporter (TC 2.A.48) family.</text>
</comment>
<dbReference type="PANTHER" id="PTHR10686:SF18">
    <property type="entry name" value="IP11787P-RELATED"/>
    <property type="match status" value="1"/>
</dbReference>
<name>A0ABP0FCQ3_CLALP</name>
<comment type="caution">
    <text evidence="3">The sequence shown here is derived from an EMBL/GenBank/DDBJ whole genome shotgun (WGS) entry which is preliminary data.</text>
</comment>
<dbReference type="Proteomes" id="UP001642483">
    <property type="component" value="Unassembled WGS sequence"/>
</dbReference>
<proteinExistence type="inferred from homology"/>
<feature type="transmembrane region" description="Helical" evidence="2">
    <location>
        <begin position="162"/>
        <end position="183"/>
    </location>
</feature>
<sequence>MRWSVWWALSTCGWMLVVNYIQNLWENISPSATNETRVYNGAVESVATIMGALGAFSVSYIQTNLSKWGEILLGCSSVFKCGLLLLMYWTTSIWACYAAYVAYILLYNFVITITQYQLAVGLNTRRFALLFGANTFMAVSLNTLLTVIIIDQAGFGLDVETQFLIYSVYFGILAFIFLLHGSYDRLLSKRTKPAEVNQDDNAQNVD</sequence>
<dbReference type="Pfam" id="PF01770">
    <property type="entry name" value="Folate_carrier"/>
    <property type="match status" value="1"/>
</dbReference>
<feature type="transmembrane region" description="Helical" evidence="2">
    <location>
        <begin position="5"/>
        <end position="22"/>
    </location>
</feature>
<accession>A0ABP0FCQ3</accession>
<feature type="transmembrane region" description="Helical" evidence="2">
    <location>
        <begin position="128"/>
        <end position="150"/>
    </location>
</feature>
<feature type="transmembrane region" description="Helical" evidence="2">
    <location>
        <begin position="68"/>
        <end position="91"/>
    </location>
</feature>
<keyword evidence="2" id="KW-0472">Membrane</keyword>
<keyword evidence="2" id="KW-0812">Transmembrane</keyword>
<evidence type="ECO:0008006" key="5">
    <source>
        <dbReference type="Google" id="ProtNLM"/>
    </source>
</evidence>
<reference evidence="3 4" key="1">
    <citation type="submission" date="2024-02" db="EMBL/GenBank/DDBJ databases">
        <authorList>
            <person name="Daric V."/>
            <person name="Darras S."/>
        </authorList>
    </citation>
    <scope>NUCLEOTIDE SEQUENCE [LARGE SCALE GENOMIC DNA]</scope>
</reference>
<keyword evidence="4" id="KW-1185">Reference proteome</keyword>
<evidence type="ECO:0000313" key="4">
    <source>
        <dbReference type="Proteomes" id="UP001642483"/>
    </source>
</evidence>
<feature type="transmembrane region" description="Helical" evidence="2">
    <location>
        <begin position="97"/>
        <end position="116"/>
    </location>
</feature>
<evidence type="ECO:0000256" key="2">
    <source>
        <dbReference type="SAM" id="Phobius"/>
    </source>
</evidence>
<feature type="transmembrane region" description="Helical" evidence="2">
    <location>
        <begin position="42"/>
        <end position="61"/>
    </location>
</feature>
<organism evidence="3 4">
    <name type="scientific">Clavelina lepadiformis</name>
    <name type="common">Light-bulb sea squirt</name>
    <name type="synonym">Ascidia lepadiformis</name>
    <dbReference type="NCBI Taxonomy" id="159417"/>
    <lineage>
        <taxon>Eukaryota</taxon>
        <taxon>Metazoa</taxon>
        <taxon>Chordata</taxon>
        <taxon>Tunicata</taxon>
        <taxon>Ascidiacea</taxon>
        <taxon>Aplousobranchia</taxon>
        <taxon>Clavelinidae</taxon>
        <taxon>Clavelina</taxon>
    </lineage>
</organism>
<gene>
    <name evidence="3" type="ORF">CVLEPA_LOCUS5688</name>
</gene>
<protein>
    <recommendedName>
        <fullName evidence="5">Thiamine transporter 2</fullName>
    </recommendedName>
</protein>
<dbReference type="InterPro" id="IPR002666">
    <property type="entry name" value="Folate_carrier"/>
</dbReference>
<evidence type="ECO:0000256" key="1">
    <source>
        <dbReference type="ARBA" id="ARBA00005773"/>
    </source>
</evidence>
<keyword evidence="2" id="KW-1133">Transmembrane helix</keyword>
<dbReference type="EMBL" id="CAWYQH010000024">
    <property type="protein sequence ID" value="CAK8676215.1"/>
    <property type="molecule type" value="Genomic_DNA"/>
</dbReference>